<dbReference type="Proteomes" id="UP000824334">
    <property type="component" value="Chromosome"/>
</dbReference>
<dbReference type="RefSeq" id="WP_219354833.1">
    <property type="nucleotide sequence ID" value="NZ_CP080034.1"/>
</dbReference>
<accession>A0ABX8TDD9</accession>
<feature type="transmembrane region" description="Helical" evidence="2">
    <location>
        <begin position="30"/>
        <end position="47"/>
    </location>
</feature>
<evidence type="ECO:0000313" key="4">
    <source>
        <dbReference type="Proteomes" id="UP000824334"/>
    </source>
</evidence>
<keyword evidence="2" id="KW-0812">Transmembrane</keyword>
<evidence type="ECO:0000256" key="1">
    <source>
        <dbReference type="SAM" id="MobiDB-lite"/>
    </source>
</evidence>
<feature type="compositionally biased region" description="Polar residues" evidence="1">
    <location>
        <begin position="1"/>
        <end position="10"/>
    </location>
</feature>
<keyword evidence="2" id="KW-1133">Transmembrane helix</keyword>
<feature type="region of interest" description="Disordered" evidence="1">
    <location>
        <begin position="1"/>
        <end position="23"/>
    </location>
</feature>
<evidence type="ECO:0008006" key="5">
    <source>
        <dbReference type="Google" id="ProtNLM"/>
    </source>
</evidence>
<dbReference type="EMBL" id="CP080034">
    <property type="protein sequence ID" value="QYC09201.1"/>
    <property type="molecule type" value="Genomic_DNA"/>
</dbReference>
<keyword evidence="4" id="KW-1185">Reference proteome</keyword>
<feature type="transmembrane region" description="Helical" evidence="2">
    <location>
        <begin position="59"/>
        <end position="78"/>
    </location>
</feature>
<proteinExistence type="predicted"/>
<organism evidence="3 4">
    <name type="scientific">Brevundimonas nasdae</name>
    <dbReference type="NCBI Taxonomy" id="172043"/>
    <lineage>
        <taxon>Bacteria</taxon>
        <taxon>Pseudomonadati</taxon>
        <taxon>Pseudomonadota</taxon>
        <taxon>Alphaproteobacteria</taxon>
        <taxon>Caulobacterales</taxon>
        <taxon>Caulobacteraceae</taxon>
        <taxon>Brevundimonas</taxon>
    </lineage>
</organism>
<dbReference type="GeneID" id="94375861"/>
<reference evidence="3 4" key="1">
    <citation type="submission" date="2021-07" db="EMBL/GenBank/DDBJ databases">
        <title>Isolation and characterization of bacteria from a gold mining with a capacity of golden bioaccumulation.</title>
        <authorList>
            <person name="Yang X.J."/>
        </authorList>
    </citation>
    <scope>NUCLEOTIDE SEQUENCE [LARGE SCALE GENOMIC DNA]</scope>
    <source>
        <strain evidence="3 4">Au29</strain>
    </source>
</reference>
<feature type="transmembrane region" description="Helical" evidence="2">
    <location>
        <begin position="99"/>
        <end position="118"/>
    </location>
</feature>
<evidence type="ECO:0000313" key="3">
    <source>
        <dbReference type="EMBL" id="QYC09201.1"/>
    </source>
</evidence>
<name>A0ABX8TDD9_9CAUL</name>
<feature type="transmembrane region" description="Helical" evidence="2">
    <location>
        <begin position="130"/>
        <end position="152"/>
    </location>
</feature>
<keyword evidence="2" id="KW-0472">Membrane</keyword>
<feature type="compositionally biased region" description="Low complexity" evidence="1">
    <location>
        <begin position="11"/>
        <end position="23"/>
    </location>
</feature>
<sequence length="157" mass="16536">MNNQIETQPHSGQSKSGQSKSGQDKITPSLAMLVVVGVTATAATPFWPKALGAPPSIGAVVLLAGLAVAIVWHSLIWWRDLNEAQRQIHRRAWWQGGNIGILLGAVGLLVVLAAGAPIAPPPLADRPAVWALFGFLSLLAGQAVGYGAAWVFHRVRA</sequence>
<gene>
    <name evidence="3" type="ORF">KWG56_11315</name>
</gene>
<protein>
    <recommendedName>
        <fullName evidence="5">Transmembrane protein</fullName>
    </recommendedName>
</protein>
<evidence type="ECO:0000256" key="2">
    <source>
        <dbReference type="SAM" id="Phobius"/>
    </source>
</evidence>